<dbReference type="InterPro" id="IPR001789">
    <property type="entry name" value="Sig_transdc_resp-reg_receiver"/>
</dbReference>
<organism evidence="3 4">
    <name type="scientific">Sulfurirhabdus autotrophica</name>
    <dbReference type="NCBI Taxonomy" id="1706046"/>
    <lineage>
        <taxon>Bacteria</taxon>
        <taxon>Pseudomonadati</taxon>
        <taxon>Pseudomonadota</taxon>
        <taxon>Betaproteobacteria</taxon>
        <taxon>Nitrosomonadales</taxon>
        <taxon>Sulfuricellaceae</taxon>
        <taxon>Sulfurirhabdus</taxon>
    </lineage>
</organism>
<proteinExistence type="predicted"/>
<evidence type="ECO:0000256" key="1">
    <source>
        <dbReference type="PROSITE-ProRule" id="PRU00169"/>
    </source>
</evidence>
<reference evidence="3 4" key="1">
    <citation type="submission" date="2019-03" db="EMBL/GenBank/DDBJ databases">
        <title>Genomic Encyclopedia of Type Strains, Phase IV (KMG-IV): sequencing the most valuable type-strain genomes for metagenomic binning, comparative biology and taxonomic classification.</title>
        <authorList>
            <person name="Goeker M."/>
        </authorList>
    </citation>
    <scope>NUCLEOTIDE SEQUENCE [LARGE SCALE GENOMIC DNA]</scope>
    <source>
        <strain evidence="3 4">DSM 100309</strain>
    </source>
</reference>
<dbReference type="Pfam" id="PF00072">
    <property type="entry name" value="Response_reg"/>
    <property type="match status" value="1"/>
</dbReference>
<dbReference type="SMART" id="SM00448">
    <property type="entry name" value="REC"/>
    <property type="match status" value="1"/>
</dbReference>
<dbReference type="RefSeq" id="WP_124945602.1">
    <property type="nucleotide sequence ID" value="NZ_SMCO01000005.1"/>
</dbReference>
<evidence type="ECO:0000313" key="3">
    <source>
        <dbReference type="EMBL" id="TCV87412.1"/>
    </source>
</evidence>
<dbReference type="GO" id="GO:0000160">
    <property type="term" value="P:phosphorelay signal transduction system"/>
    <property type="evidence" value="ECO:0007669"/>
    <property type="project" value="InterPro"/>
</dbReference>
<dbReference type="InterPro" id="IPR011006">
    <property type="entry name" value="CheY-like_superfamily"/>
</dbReference>
<evidence type="ECO:0000259" key="2">
    <source>
        <dbReference type="PROSITE" id="PS50110"/>
    </source>
</evidence>
<dbReference type="AlphaFoldDB" id="A0A4R3Y717"/>
<name>A0A4R3Y717_9PROT</name>
<dbReference type="Gene3D" id="3.40.50.2300">
    <property type="match status" value="1"/>
</dbReference>
<dbReference type="SUPFAM" id="SSF52172">
    <property type="entry name" value="CheY-like"/>
    <property type="match status" value="1"/>
</dbReference>
<dbReference type="PANTHER" id="PTHR43228">
    <property type="entry name" value="TWO-COMPONENT RESPONSE REGULATOR"/>
    <property type="match status" value="1"/>
</dbReference>
<comment type="caution">
    <text evidence="3">The sequence shown here is derived from an EMBL/GenBank/DDBJ whole genome shotgun (WGS) entry which is preliminary data.</text>
</comment>
<dbReference type="Proteomes" id="UP000295367">
    <property type="component" value="Unassembled WGS sequence"/>
</dbReference>
<dbReference type="InterPro" id="IPR058245">
    <property type="entry name" value="NreC/VraR/RcsB-like_REC"/>
</dbReference>
<accession>A0A4R3Y717</accession>
<protein>
    <submittedName>
        <fullName evidence="3">Two-component system chemotaxis response regulator CheY</fullName>
    </submittedName>
</protein>
<dbReference type="CDD" id="cd17535">
    <property type="entry name" value="REC_NarL-like"/>
    <property type="match status" value="1"/>
</dbReference>
<sequence length="139" mass="15767">MLEKTMEEKQRYRILIADDDGITRHLLRLLLKQYDHEVVGEADDGETTLTHCARLLPDVVFLDINMPNIDGIEVLKKIRQNHPQITVVMVSVSSTPDHVHTAMSLGAHEFIVKPFNSASVINTLNNIKRTAQDFPKDKP</sequence>
<dbReference type="PROSITE" id="PS50110">
    <property type="entry name" value="RESPONSE_REGULATORY"/>
    <property type="match status" value="1"/>
</dbReference>
<dbReference type="EMBL" id="SMCO01000005">
    <property type="protein sequence ID" value="TCV87412.1"/>
    <property type="molecule type" value="Genomic_DNA"/>
</dbReference>
<evidence type="ECO:0000313" key="4">
    <source>
        <dbReference type="Proteomes" id="UP000295367"/>
    </source>
</evidence>
<dbReference type="InterPro" id="IPR052048">
    <property type="entry name" value="ST_Response_Regulator"/>
</dbReference>
<keyword evidence="4" id="KW-1185">Reference proteome</keyword>
<gene>
    <name evidence="3" type="ORF">EDC63_10581</name>
</gene>
<feature type="modified residue" description="4-aspartylphosphate" evidence="1">
    <location>
        <position position="63"/>
    </location>
</feature>
<dbReference type="OrthoDB" id="281471at2"/>
<feature type="domain" description="Response regulatory" evidence="2">
    <location>
        <begin position="13"/>
        <end position="128"/>
    </location>
</feature>
<keyword evidence="1" id="KW-0597">Phosphoprotein</keyword>
<dbReference type="PANTHER" id="PTHR43228:SF1">
    <property type="entry name" value="TWO-COMPONENT RESPONSE REGULATOR ARR22"/>
    <property type="match status" value="1"/>
</dbReference>